<evidence type="ECO:0000256" key="3">
    <source>
        <dbReference type="ARBA" id="ARBA00009264"/>
    </source>
</evidence>
<evidence type="ECO:0000256" key="6">
    <source>
        <dbReference type="ARBA" id="ARBA00022737"/>
    </source>
</evidence>
<dbReference type="GO" id="GO:0005737">
    <property type="term" value="C:cytoplasm"/>
    <property type="evidence" value="ECO:0007669"/>
    <property type="project" value="UniProtKB-SubCell"/>
</dbReference>
<evidence type="ECO:0000256" key="8">
    <source>
        <dbReference type="ARBA" id="ARBA00022829"/>
    </source>
</evidence>
<keyword evidence="8" id="KW-0159">Chromosome partition</keyword>
<dbReference type="GO" id="GO:0051276">
    <property type="term" value="P:chromosome organization"/>
    <property type="evidence" value="ECO:0007669"/>
    <property type="project" value="InterPro"/>
</dbReference>
<evidence type="ECO:0000256" key="11">
    <source>
        <dbReference type="ARBA" id="ARBA00023242"/>
    </source>
</evidence>
<evidence type="ECO:0000256" key="10">
    <source>
        <dbReference type="ARBA" id="ARBA00023036"/>
    </source>
</evidence>
<keyword evidence="12" id="KW-0131">Cell cycle</keyword>
<dbReference type="AlphaFoldDB" id="L8I9X2"/>
<evidence type="ECO:0000313" key="15">
    <source>
        <dbReference type="EMBL" id="ELR53008.1"/>
    </source>
</evidence>
<comment type="subcellular location">
    <subcellularLocation>
        <location evidence="2">Cytoplasm</location>
    </subcellularLocation>
    <subcellularLocation>
        <location evidence="1">Nucleus</location>
    </subcellularLocation>
</comment>
<dbReference type="PANTHER" id="PTHR10418">
    <property type="entry name" value="SECURIN-3"/>
    <property type="match status" value="1"/>
</dbReference>
<keyword evidence="5" id="KW-0132">Cell division</keyword>
<keyword evidence="7" id="KW-0498">Mitosis</keyword>
<feature type="compositionally biased region" description="Polar residues" evidence="14">
    <location>
        <begin position="276"/>
        <end position="292"/>
    </location>
</feature>
<keyword evidence="9" id="KW-0832">Ubl conjugation</keyword>
<accession>L8I9X2</accession>
<dbReference type="EMBL" id="JH881637">
    <property type="protein sequence ID" value="ELR53008.1"/>
    <property type="molecule type" value="Genomic_DNA"/>
</dbReference>
<organism evidence="15 16">
    <name type="scientific">Bos mutus</name>
    <name type="common">wild yak</name>
    <dbReference type="NCBI Taxonomy" id="72004"/>
    <lineage>
        <taxon>Eukaryota</taxon>
        <taxon>Metazoa</taxon>
        <taxon>Chordata</taxon>
        <taxon>Craniata</taxon>
        <taxon>Vertebrata</taxon>
        <taxon>Euteleostomi</taxon>
        <taxon>Mammalia</taxon>
        <taxon>Eutheria</taxon>
        <taxon>Laurasiatheria</taxon>
        <taxon>Artiodactyla</taxon>
        <taxon>Ruminantia</taxon>
        <taxon>Pecora</taxon>
        <taxon>Bovidae</taxon>
        <taxon>Bovinae</taxon>
        <taxon>Bos</taxon>
    </lineage>
</organism>
<evidence type="ECO:0000256" key="7">
    <source>
        <dbReference type="ARBA" id="ARBA00022776"/>
    </source>
</evidence>
<proteinExistence type="inferred from homology"/>
<keyword evidence="4" id="KW-0963">Cytoplasm</keyword>
<evidence type="ECO:0000256" key="1">
    <source>
        <dbReference type="ARBA" id="ARBA00004123"/>
    </source>
</evidence>
<dbReference type="Proteomes" id="UP000011080">
    <property type="component" value="Unassembled WGS sequence"/>
</dbReference>
<dbReference type="Pfam" id="PF04856">
    <property type="entry name" value="Securin"/>
    <property type="match status" value="1"/>
</dbReference>
<evidence type="ECO:0000256" key="5">
    <source>
        <dbReference type="ARBA" id="ARBA00022618"/>
    </source>
</evidence>
<comment type="similarity">
    <text evidence="3">Belongs to the securin family.</text>
</comment>
<dbReference type="GO" id="GO:0005634">
    <property type="term" value="C:nucleus"/>
    <property type="evidence" value="ECO:0007669"/>
    <property type="project" value="UniProtKB-SubCell"/>
</dbReference>
<dbReference type="InterPro" id="IPR006940">
    <property type="entry name" value="Securin_separation_inhibitor"/>
</dbReference>
<sequence length="341" mass="37598">MFDASPALPKTARKALGNVNRATEKSVKMNGPLKQKQTTFSMKKITEKTVKAESLVPGSDDTYPEIEKLFPFNPLDFESFDLPEEHQIAHLPLTGVPLMILDEERELEQLLYESREACEHSKYSGIITLLRDNPSDKAPQEHLVLELPQVRAEEPPLCPLEAAGAANEHGKYSVTILLLRNNLADDSGALLLARLLPGKYHQQWCRRERRLNCGGHILVGTKLSLSLDTGDYAPVVQGLKGRGDPGFQSWIPESPVPLPESHCPGNPSVEVCQPDAQKTPSAKSSKQTQSPADLSPEAKSRSWEIFWVLDTLSQGSLFCLTVHLPRDSITCVHVSGSTLNP</sequence>
<protein>
    <recommendedName>
        <fullName evidence="13">Securin</fullName>
    </recommendedName>
</protein>
<gene>
    <name evidence="15" type="ORF">M91_20729</name>
</gene>
<evidence type="ECO:0000256" key="14">
    <source>
        <dbReference type="SAM" id="MobiDB-lite"/>
    </source>
</evidence>
<evidence type="ECO:0000256" key="4">
    <source>
        <dbReference type="ARBA" id="ARBA00022490"/>
    </source>
</evidence>
<evidence type="ECO:0000313" key="16">
    <source>
        <dbReference type="Proteomes" id="UP000011080"/>
    </source>
</evidence>
<dbReference type="GO" id="GO:0017124">
    <property type="term" value="F:SH3 domain binding"/>
    <property type="evidence" value="ECO:0007669"/>
    <property type="project" value="UniProtKB-KW"/>
</dbReference>
<reference evidence="15 16" key="1">
    <citation type="journal article" date="2012" name="Nat. Genet.">
        <title>The yak genome and adaptation to life at high altitude.</title>
        <authorList>
            <person name="Qiu Q."/>
            <person name="Zhang G."/>
            <person name="Ma T."/>
            <person name="Qian W."/>
            <person name="Wang J."/>
            <person name="Ye Z."/>
            <person name="Cao C."/>
            <person name="Hu Q."/>
            <person name="Kim J."/>
            <person name="Larkin D.M."/>
            <person name="Auvil L."/>
            <person name="Capitanu B."/>
            <person name="Ma J."/>
            <person name="Lewin H.A."/>
            <person name="Qian X."/>
            <person name="Lang Y."/>
            <person name="Zhou R."/>
            <person name="Wang L."/>
            <person name="Wang K."/>
            <person name="Xia J."/>
            <person name="Liao S."/>
            <person name="Pan S."/>
            <person name="Lu X."/>
            <person name="Hou H."/>
            <person name="Wang Y."/>
            <person name="Zang X."/>
            <person name="Yin Y."/>
            <person name="Ma H."/>
            <person name="Zhang J."/>
            <person name="Wang Z."/>
            <person name="Zhang Y."/>
            <person name="Zhang D."/>
            <person name="Yonezawa T."/>
            <person name="Hasegawa M."/>
            <person name="Zhong Y."/>
            <person name="Liu W."/>
            <person name="Zhang Y."/>
            <person name="Huang Z."/>
            <person name="Zhang S."/>
            <person name="Long R."/>
            <person name="Yang H."/>
            <person name="Wang J."/>
            <person name="Lenstra J.A."/>
            <person name="Cooper D.N."/>
            <person name="Wu Y."/>
            <person name="Wang J."/>
            <person name="Shi P."/>
            <person name="Wang J."/>
            <person name="Liu J."/>
        </authorList>
    </citation>
    <scope>NUCLEOTIDE SEQUENCE [LARGE SCALE GENOMIC DNA]</scope>
    <source>
        <strain evidence="16">yakQH1</strain>
    </source>
</reference>
<keyword evidence="11" id="KW-0539">Nucleus</keyword>
<evidence type="ECO:0000256" key="13">
    <source>
        <dbReference type="ARBA" id="ARBA00039185"/>
    </source>
</evidence>
<name>L8I9X2_9CETA</name>
<dbReference type="GO" id="GO:0045143">
    <property type="term" value="P:homologous chromosome segregation"/>
    <property type="evidence" value="ECO:0007669"/>
    <property type="project" value="TreeGrafter"/>
</dbReference>
<feature type="region of interest" description="Disordered" evidence="14">
    <location>
        <begin position="254"/>
        <end position="296"/>
    </location>
</feature>
<keyword evidence="6" id="KW-0677">Repeat</keyword>
<dbReference type="PANTHER" id="PTHR10418:SF2">
    <property type="entry name" value="SECURIN"/>
    <property type="match status" value="1"/>
</dbReference>
<evidence type="ECO:0000256" key="2">
    <source>
        <dbReference type="ARBA" id="ARBA00004496"/>
    </source>
</evidence>
<evidence type="ECO:0000256" key="12">
    <source>
        <dbReference type="ARBA" id="ARBA00023306"/>
    </source>
</evidence>
<dbReference type="GO" id="GO:0051301">
    <property type="term" value="P:cell division"/>
    <property type="evidence" value="ECO:0007669"/>
    <property type="project" value="UniProtKB-KW"/>
</dbReference>
<evidence type="ECO:0000256" key="9">
    <source>
        <dbReference type="ARBA" id="ARBA00022843"/>
    </source>
</evidence>
<keyword evidence="10" id="KW-0729">SH3-binding</keyword>